<dbReference type="Proteomes" id="UP000234681">
    <property type="component" value="Chromosome 6"/>
</dbReference>
<sequence>MTPSEDHKRNNPTFQCSVCLISQNEIKAFHCF</sequence>
<dbReference type="AlphaFoldDB" id="A6JEP5"/>
<evidence type="ECO:0000313" key="1">
    <source>
        <dbReference type="EMBL" id="EDL81789.1"/>
    </source>
</evidence>
<proteinExistence type="predicted"/>
<accession>A6JEP5</accession>
<gene>
    <name evidence="1" type="ORF">rCG_20661</name>
</gene>
<name>A6JEP5_RAT</name>
<evidence type="ECO:0000313" key="2">
    <source>
        <dbReference type="Proteomes" id="UP000234681"/>
    </source>
</evidence>
<reference evidence="2" key="1">
    <citation type="submission" date="2005-09" db="EMBL/GenBank/DDBJ databases">
        <authorList>
            <person name="Mural R.J."/>
            <person name="Li P.W."/>
            <person name="Adams M.D."/>
            <person name="Amanatides P.G."/>
            <person name="Baden-Tillson H."/>
            <person name="Barnstead M."/>
            <person name="Chin S.H."/>
            <person name="Dew I."/>
            <person name="Evans C.A."/>
            <person name="Ferriera S."/>
            <person name="Flanigan M."/>
            <person name="Fosler C."/>
            <person name="Glodek A."/>
            <person name="Gu Z."/>
            <person name="Holt R.A."/>
            <person name="Jennings D."/>
            <person name="Kraft C.L."/>
            <person name="Lu F."/>
            <person name="Nguyen T."/>
            <person name="Nusskern D.R."/>
            <person name="Pfannkoch C.M."/>
            <person name="Sitter C."/>
            <person name="Sutton G.G."/>
            <person name="Venter J.C."/>
            <person name="Wang Z."/>
            <person name="Woodage T."/>
            <person name="Zheng X.H."/>
            <person name="Zhong F."/>
        </authorList>
    </citation>
    <scope>NUCLEOTIDE SEQUENCE [LARGE SCALE GENOMIC DNA]</scope>
    <source>
        <strain>BN</strain>
        <strain evidence="2">Sprague-Dawley</strain>
    </source>
</reference>
<feature type="non-terminal residue" evidence="1">
    <location>
        <position position="32"/>
    </location>
</feature>
<protein>
    <submittedName>
        <fullName evidence="1">RCG20661, isoform CRA_a</fullName>
    </submittedName>
</protein>
<organism evidence="1 2">
    <name type="scientific">Rattus norvegicus</name>
    <name type="common">Rat</name>
    <dbReference type="NCBI Taxonomy" id="10116"/>
    <lineage>
        <taxon>Eukaryota</taxon>
        <taxon>Metazoa</taxon>
        <taxon>Chordata</taxon>
        <taxon>Craniata</taxon>
        <taxon>Vertebrata</taxon>
        <taxon>Euteleostomi</taxon>
        <taxon>Mammalia</taxon>
        <taxon>Eutheria</taxon>
        <taxon>Euarchontoglires</taxon>
        <taxon>Glires</taxon>
        <taxon>Rodentia</taxon>
        <taxon>Myomorpha</taxon>
        <taxon>Muroidea</taxon>
        <taxon>Muridae</taxon>
        <taxon>Murinae</taxon>
        <taxon>Rattus</taxon>
    </lineage>
</organism>
<dbReference type="EMBL" id="CH473982">
    <property type="protein sequence ID" value="EDL81789.1"/>
    <property type="molecule type" value="Genomic_DNA"/>
</dbReference>